<evidence type="ECO:0000313" key="3">
    <source>
        <dbReference type="Proteomes" id="UP000641932"/>
    </source>
</evidence>
<reference evidence="2" key="1">
    <citation type="journal article" date="2014" name="Int. J. Syst. Evol. Microbiol.">
        <title>Complete genome sequence of Corynebacterium casei LMG S-19264T (=DSM 44701T), isolated from a smear-ripened cheese.</title>
        <authorList>
            <consortium name="US DOE Joint Genome Institute (JGI-PGF)"/>
            <person name="Walter F."/>
            <person name="Albersmeier A."/>
            <person name="Kalinowski J."/>
            <person name="Ruckert C."/>
        </authorList>
    </citation>
    <scope>NUCLEOTIDE SEQUENCE</scope>
    <source>
        <strain evidence="2">CGMCC 4.7201</strain>
    </source>
</reference>
<dbReference type="PANTHER" id="PTHR12110:SF53">
    <property type="entry name" value="BLR5974 PROTEIN"/>
    <property type="match status" value="1"/>
</dbReference>
<keyword evidence="3" id="KW-1185">Reference proteome</keyword>
<dbReference type="InterPro" id="IPR036237">
    <property type="entry name" value="Xyl_isomerase-like_sf"/>
</dbReference>
<dbReference type="Proteomes" id="UP000641932">
    <property type="component" value="Unassembled WGS sequence"/>
</dbReference>
<dbReference type="AlphaFoldDB" id="A0A917ZQ51"/>
<dbReference type="EMBL" id="BMMS01000010">
    <property type="protein sequence ID" value="GGO87607.1"/>
    <property type="molecule type" value="Genomic_DNA"/>
</dbReference>
<protein>
    <submittedName>
        <fullName evidence="2">Xylose isomerase</fullName>
    </submittedName>
</protein>
<dbReference type="Gene3D" id="3.20.20.150">
    <property type="entry name" value="Divalent-metal-dependent TIM barrel enzymes"/>
    <property type="match status" value="1"/>
</dbReference>
<evidence type="ECO:0000259" key="1">
    <source>
        <dbReference type="Pfam" id="PF01261"/>
    </source>
</evidence>
<accession>A0A917ZQ51</accession>
<reference evidence="2" key="2">
    <citation type="submission" date="2020-09" db="EMBL/GenBank/DDBJ databases">
        <authorList>
            <person name="Sun Q."/>
            <person name="Zhou Y."/>
        </authorList>
    </citation>
    <scope>NUCLEOTIDE SEQUENCE</scope>
    <source>
        <strain evidence="2">CGMCC 4.7201</strain>
    </source>
</reference>
<dbReference type="NCBIfam" id="NF035939">
    <property type="entry name" value="TIM_EboE"/>
    <property type="match status" value="1"/>
</dbReference>
<dbReference type="RefSeq" id="WP_189131821.1">
    <property type="nucleotide sequence ID" value="NZ_BMMS01000010.1"/>
</dbReference>
<organism evidence="2 3">
    <name type="scientific">Wenjunlia tyrosinilytica</name>
    <dbReference type="NCBI Taxonomy" id="1544741"/>
    <lineage>
        <taxon>Bacteria</taxon>
        <taxon>Bacillati</taxon>
        <taxon>Actinomycetota</taxon>
        <taxon>Actinomycetes</taxon>
        <taxon>Kitasatosporales</taxon>
        <taxon>Streptomycetaceae</taxon>
        <taxon>Wenjunlia</taxon>
    </lineage>
</organism>
<evidence type="ECO:0000313" key="2">
    <source>
        <dbReference type="EMBL" id="GGO87607.1"/>
    </source>
</evidence>
<proteinExistence type="predicted"/>
<dbReference type="Pfam" id="PF01261">
    <property type="entry name" value="AP_endonuc_2"/>
    <property type="match status" value="1"/>
</dbReference>
<dbReference type="InterPro" id="IPR050312">
    <property type="entry name" value="IolE/XylAMocC-like"/>
</dbReference>
<dbReference type="GO" id="GO:0016853">
    <property type="term" value="F:isomerase activity"/>
    <property type="evidence" value="ECO:0007669"/>
    <property type="project" value="UniProtKB-KW"/>
</dbReference>
<comment type="caution">
    <text evidence="2">The sequence shown here is derived from an EMBL/GenBank/DDBJ whole genome shotgun (WGS) entry which is preliminary data.</text>
</comment>
<dbReference type="SUPFAM" id="SSF51658">
    <property type="entry name" value="Xylose isomerase-like"/>
    <property type="match status" value="1"/>
</dbReference>
<dbReference type="PANTHER" id="PTHR12110">
    <property type="entry name" value="HYDROXYPYRUVATE ISOMERASE"/>
    <property type="match status" value="1"/>
</dbReference>
<dbReference type="InterPro" id="IPR013022">
    <property type="entry name" value="Xyl_isomerase-like_TIM-brl"/>
</dbReference>
<sequence length="386" mass="42127">MRFRHRDGSAVHLAYCTNVHPAESLDGVLAQLADYAEPIRRRLGWDRLGLGLWLARPVAARLAAAPGSLAVLRRQLDRRGLEVVTLNAFPYAGFHAPSVKKAVYRPDWTEPDRLHYTLDCARVLAALLPEGADRGSVSTLPLAWREPWSSARADRARRHLDSMAQRLAAVETRTGRAVRVGFEPEPGCLIENTTQAATLLSTVDRDRLGVCLDACHLAVGFEDPTAACARLHAAGLPIVKTQASCALQLDNPRDRLARAALERFDERRFLHQTRERHTDTVLGTDDLPEALAGALPGDGPWRVHFHVPLHTDPPPGLRATRPELLKTLGVLLGGDAALTDHIEVETYSWPVLPEAPGCAGLVEGVAAELAWTRDAITALGLKEVLS</sequence>
<gene>
    <name evidence="2" type="ORF">GCM10012280_26450</name>
</gene>
<feature type="domain" description="Xylose isomerase-like TIM barrel" evidence="1">
    <location>
        <begin position="57"/>
        <end position="227"/>
    </location>
</feature>
<keyword evidence="2" id="KW-0413">Isomerase</keyword>
<name>A0A917ZQ51_9ACTN</name>